<feature type="compositionally biased region" description="Basic and acidic residues" evidence="1">
    <location>
        <begin position="9"/>
        <end position="23"/>
    </location>
</feature>
<feature type="compositionally biased region" description="Polar residues" evidence="1">
    <location>
        <begin position="146"/>
        <end position="156"/>
    </location>
</feature>
<feature type="region of interest" description="Disordered" evidence="1">
    <location>
        <begin position="105"/>
        <end position="156"/>
    </location>
</feature>
<feature type="region of interest" description="Disordered" evidence="1">
    <location>
        <begin position="64"/>
        <end position="92"/>
    </location>
</feature>
<evidence type="ECO:0000256" key="1">
    <source>
        <dbReference type="SAM" id="MobiDB-lite"/>
    </source>
</evidence>
<keyword evidence="4" id="KW-1185">Reference proteome</keyword>
<evidence type="ECO:0000313" key="4">
    <source>
        <dbReference type="Proteomes" id="UP001341281"/>
    </source>
</evidence>
<proteinExistence type="predicted"/>
<feature type="region of interest" description="Disordered" evidence="1">
    <location>
        <begin position="1"/>
        <end position="23"/>
    </location>
</feature>
<accession>A0AAQ3U775</accession>
<dbReference type="EMBL" id="CP144751">
    <property type="protein sequence ID" value="WVZ86164.1"/>
    <property type="molecule type" value="Genomic_DNA"/>
</dbReference>
<keyword evidence="2" id="KW-0472">Membrane</keyword>
<dbReference type="Proteomes" id="UP001341281">
    <property type="component" value="Chromosome 07"/>
</dbReference>
<feature type="compositionally biased region" description="Pro residues" evidence="1">
    <location>
        <begin position="71"/>
        <end position="89"/>
    </location>
</feature>
<organism evidence="3 4">
    <name type="scientific">Paspalum notatum var. saurae</name>
    <dbReference type="NCBI Taxonomy" id="547442"/>
    <lineage>
        <taxon>Eukaryota</taxon>
        <taxon>Viridiplantae</taxon>
        <taxon>Streptophyta</taxon>
        <taxon>Embryophyta</taxon>
        <taxon>Tracheophyta</taxon>
        <taxon>Spermatophyta</taxon>
        <taxon>Magnoliopsida</taxon>
        <taxon>Liliopsida</taxon>
        <taxon>Poales</taxon>
        <taxon>Poaceae</taxon>
        <taxon>PACMAD clade</taxon>
        <taxon>Panicoideae</taxon>
        <taxon>Andropogonodae</taxon>
        <taxon>Paspaleae</taxon>
        <taxon>Paspalinae</taxon>
        <taxon>Paspalum</taxon>
    </lineage>
</organism>
<evidence type="ECO:0000256" key="2">
    <source>
        <dbReference type="SAM" id="Phobius"/>
    </source>
</evidence>
<name>A0AAQ3U775_PASNO</name>
<keyword evidence="2" id="KW-0812">Transmembrane</keyword>
<evidence type="ECO:0000313" key="3">
    <source>
        <dbReference type="EMBL" id="WVZ86164.1"/>
    </source>
</evidence>
<keyword evidence="2" id="KW-1133">Transmembrane helix</keyword>
<gene>
    <name evidence="3" type="ORF">U9M48_032995</name>
</gene>
<evidence type="ECO:0008006" key="5">
    <source>
        <dbReference type="Google" id="ProtNLM"/>
    </source>
</evidence>
<sequence length="291" mass="31435">MRRRWGRTSRVEPRAVEVGDDGVEPRAVDLRTSRTPLPWLTAAPDAAYCADAAAVDAGAMARLRRATTRPRSPPSSPPPATPSPPPVPVVPDAAADDRAFLYRAYQGPSSPSSSARERRCAARRRRGASARAAGWRGPRRRGPSVEMSQGSSSQIQRRNTFRRVFCPNCSVLANCNRTRTDANGNAGRVFYKCLYFAAGGFQFYQWEDMMPGAKAAGPVVPQAPPPDVALVPQHAAPVALVPQHAAPVAGLATAEHGGVRVNEQRPQDQLKRVEKLVLACIALVLYAIIMK</sequence>
<feature type="transmembrane region" description="Helical" evidence="2">
    <location>
        <begin position="273"/>
        <end position="289"/>
    </location>
</feature>
<dbReference type="AlphaFoldDB" id="A0AAQ3U775"/>
<reference evidence="3 4" key="1">
    <citation type="submission" date="2024-02" db="EMBL/GenBank/DDBJ databases">
        <title>High-quality chromosome-scale genome assembly of Pensacola bahiagrass (Paspalum notatum Flugge var. saurae).</title>
        <authorList>
            <person name="Vega J.M."/>
            <person name="Podio M."/>
            <person name="Orjuela J."/>
            <person name="Siena L.A."/>
            <person name="Pessino S.C."/>
            <person name="Combes M.C."/>
            <person name="Mariac C."/>
            <person name="Albertini E."/>
            <person name="Pupilli F."/>
            <person name="Ortiz J.P.A."/>
            <person name="Leblanc O."/>
        </authorList>
    </citation>
    <scope>NUCLEOTIDE SEQUENCE [LARGE SCALE GENOMIC DNA]</scope>
    <source>
        <strain evidence="3">R1</strain>
        <tissue evidence="3">Leaf</tissue>
    </source>
</reference>
<protein>
    <recommendedName>
        <fullName evidence="5">Zinc finger GRF-type domain-containing protein</fullName>
    </recommendedName>
</protein>